<name>A0ACD3A3F1_9AGAR</name>
<evidence type="ECO:0000313" key="2">
    <source>
        <dbReference type="Proteomes" id="UP000308600"/>
    </source>
</evidence>
<gene>
    <name evidence="1" type="ORF">BDN72DRAFT_850792</name>
</gene>
<accession>A0ACD3A3F1</accession>
<sequence length="286" mass="32862">MSANDISLMESMQVSFRSFRYEVIVCFTLVGWEWLLWSLKEWRLIRHRPWTPLRSAYFACRCYPLVPLGVTYYLWFFDHTAGYCHNLVKLQTALFLLSQIAPHVVLLYRCWVYAEKNGATAYTLFGCFLVTASAQMAAMIVSPVQLEGDGLLSDRSDCFRDIQSTWNVRLTGYAMLAGTFIEILGFCVVLFEYYKKDRRGRLGLLIYQHTIYSTAPILGLTILTTGFYSLSDLHLRGKGFLTILVVRNLVACRSFLELREGPAPVTWSRTEQAMSRMIQDAMVLDV</sequence>
<keyword evidence="2" id="KW-1185">Reference proteome</keyword>
<proteinExistence type="predicted"/>
<dbReference type="EMBL" id="ML208815">
    <property type="protein sequence ID" value="TFK60193.1"/>
    <property type="molecule type" value="Genomic_DNA"/>
</dbReference>
<evidence type="ECO:0000313" key="1">
    <source>
        <dbReference type="EMBL" id="TFK60193.1"/>
    </source>
</evidence>
<dbReference type="Proteomes" id="UP000308600">
    <property type="component" value="Unassembled WGS sequence"/>
</dbReference>
<protein>
    <submittedName>
        <fullName evidence="1">Uncharacterized protein</fullName>
    </submittedName>
</protein>
<reference evidence="1 2" key="1">
    <citation type="journal article" date="2019" name="Nat. Ecol. Evol.">
        <title>Megaphylogeny resolves global patterns of mushroom evolution.</title>
        <authorList>
            <person name="Varga T."/>
            <person name="Krizsan K."/>
            <person name="Foldi C."/>
            <person name="Dima B."/>
            <person name="Sanchez-Garcia M."/>
            <person name="Sanchez-Ramirez S."/>
            <person name="Szollosi G.J."/>
            <person name="Szarkandi J.G."/>
            <person name="Papp V."/>
            <person name="Albert L."/>
            <person name="Andreopoulos W."/>
            <person name="Angelini C."/>
            <person name="Antonin V."/>
            <person name="Barry K.W."/>
            <person name="Bougher N.L."/>
            <person name="Buchanan P."/>
            <person name="Buyck B."/>
            <person name="Bense V."/>
            <person name="Catcheside P."/>
            <person name="Chovatia M."/>
            <person name="Cooper J."/>
            <person name="Damon W."/>
            <person name="Desjardin D."/>
            <person name="Finy P."/>
            <person name="Geml J."/>
            <person name="Haridas S."/>
            <person name="Hughes K."/>
            <person name="Justo A."/>
            <person name="Karasinski D."/>
            <person name="Kautmanova I."/>
            <person name="Kiss B."/>
            <person name="Kocsube S."/>
            <person name="Kotiranta H."/>
            <person name="LaButti K.M."/>
            <person name="Lechner B.E."/>
            <person name="Liimatainen K."/>
            <person name="Lipzen A."/>
            <person name="Lukacs Z."/>
            <person name="Mihaltcheva S."/>
            <person name="Morgado L.N."/>
            <person name="Niskanen T."/>
            <person name="Noordeloos M.E."/>
            <person name="Ohm R.A."/>
            <person name="Ortiz-Santana B."/>
            <person name="Ovrebo C."/>
            <person name="Racz N."/>
            <person name="Riley R."/>
            <person name="Savchenko A."/>
            <person name="Shiryaev A."/>
            <person name="Soop K."/>
            <person name="Spirin V."/>
            <person name="Szebenyi C."/>
            <person name="Tomsovsky M."/>
            <person name="Tulloss R.E."/>
            <person name="Uehling J."/>
            <person name="Grigoriev I.V."/>
            <person name="Vagvolgyi C."/>
            <person name="Papp T."/>
            <person name="Martin F.M."/>
            <person name="Miettinen O."/>
            <person name="Hibbett D.S."/>
            <person name="Nagy L.G."/>
        </authorList>
    </citation>
    <scope>NUCLEOTIDE SEQUENCE [LARGE SCALE GENOMIC DNA]</scope>
    <source>
        <strain evidence="1 2">NL-1719</strain>
    </source>
</reference>
<organism evidence="1 2">
    <name type="scientific">Pluteus cervinus</name>
    <dbReference type="NCBI Taxonomy" id="181527"/>
    <lineage>
        <taxon>Eukaryota</taxon>
        <taxon>Fungi</taxon>
        <taxon>Dikarya</taxon>
        <taxon>Basidiomycota</taxon>
        <taxon>Agaricomycotina</taxon>
        <taxon>Agaricomycetes</taxon>
        <taxon>Agaricomycetidae</taxon>
        <taxon>Agaricales</taxon>
        <taxon>Pluteineae</taxon>
        <taxon>Pluteaceae</taxon>
        <taxon>Pluteus</taxon>
    </lineage>
</organism>